<reference evidence="1 2" key="1">
    <citation type="submission" date="2019-07" db="EMBL/GenBank/DDBJ databases">
        <title>Diversity of Bacteria from Kongsfjorden, Arctic.</title>
        <authorList>
            <person name="Yu Y."/>
        </authorList>
    </citation>
    <scope>NUCLEOTIDE SEQUENCE [LARGE SCALE GENOMIC DNA]</scope>
    <source>
        <strain evidence="1 2">SM1923</strain>
    </source>
</reference>
<dbReference type="AlphaFoldDB" id="A0A558HDR9"/>
<sequence length="77" mass="8660">MMREISAESGQGSVWREVVERAACRQWCYQGGCLRLAHQASAALEDSPVEPGIHFPLTIQQARARPSLLKGWSRHRT</sequence>
<name>A0A558HDR9_9GAMM</name>
<dbReference type="RefSeq" id="WP_024952861.1">
    <property type="nucleotide sequence ID" value="NZ_CAWOWR010000061.1"/>
</dbReference>
<dbReference type="STRING" id="553385.GCA_000591415_03023"/>
<accession>A0A558HDR9</accession>
<dbReference type="Proteomes" id="UP000319941">
    <property type="component" value="Unassembled WGS sequence"/>
</dbReference>
<evidence type="ECO:0000313" key="2">
    <source>
        <dbReference type="Proteomes" id="UP000319941"/>
    </source>
</evidence>
<keyword evidence="2" id="KW-1185">Reference proteome</keyword>
<gene>
    <name evidence="1" type="ORF">FQP86_17225</name>
</gene>
<dbReference type="EMBL" id="VNFH01000016">
    <property type="protein sequence ID" value="TVU67281.1"/>
    <property type="molecule type" value="Genomic_DNA"/>
</dbReference>
<comment type="caution">
    <text evidence="1">The sequence shown here is derived from an EMBL/GenBank/DDBJ whole genome shotgun (WGS) entry which is preliminary data.</text>
</comment>
<proteinExistence type="predicted"/>
<evidence type="ECO:0000313" key="1">
    <source>
        <dbReference type="EMBL" id="TVU67281.1"/>
    </source>
</evidence>
<organism evidence="1 2">
    <name type="scientific">Cobetia crustatorum</name>
    <dbReference type="NCBI Taxonomy" id="553385"/>
    <lineage>
        <taxon>Bacteria</taxon>
        <taxon>Pseudomonadati</taxon>
        <taxon>Pseudomonadota</taxon>
        <taxon>Gammaproteobacteria</taxon>
        <taxon>Oceanospirillales</taxon>
        <taxon>Halomonadaceae</taxon>
        <taxon>Cobetia</taxon>
    </lineage>
</organism>
<protein>
    <submittedName>
        <fullName evidence="1">Uncharacterized protein</fullName>
    </submittedName>
</protein>